<dbReference type="Proteomes" id="UP000576152">
    <property type="component" value="Unassembled WGS sequence"/>
</dbReference>
<dbReference type="InterPro" id="IPR001736">
    <property type="entry name" value="PLipase_D/transphosphatidylase"/>
</dbReference>
<feature type="region of interest" description="Disordered" evidence="5">
    <location>
        <begin position="1"/>
        <end position="29"/>
    </location>
</feature>
<protein>
    <submittedName>
        <fullName evidence="7">Phospholipase D1/2</fullName>
        <ecNumber evidence="7">3.1.4.4</ecNumber>
    </submittedName>
</protein>
<gene>
    <name evidence="7" type="ORF">FHS00_003480</name>
</gene>
<name>A0ABR6HTR0_9RHOB</name>
<dbReference type="SUPFAM" id="SSF56024">
    <property type="entry name" value="Phospholipase D/nuclease"/>
    <property type="match status" value="2"/>
</dbReference>
<dbReference type="PROSITE" id="PS50035">
    <property type="entry name" value="PLD"/>
    <property type="match status" value="2"/>
</dbReference>
<evidence type="ECO:0000256" key="1">
    <source>
        <dbReference type="ARBA" id="ARBA00000798"/>
    </source>
</evidence>
<reference evidence="7 8" key="1">
    <citation type="submission" date="2020-08" db="EMBL/GenBank/DDBJ databases">
        <title>Genomic Encyclopedia of Type Strains, Phase III (KMG-III): the genomes of soil and plant-associated and newly described type strains.</title>
        <authorList>
            <person name="Whitman W."/>
        </authorList>
    </citation>
    <scope>NUCLEOTIDE SEQUENCE [LARGE SCALE GENOMIC DNA]</scope>
    <source>
        <strain evidence="7 8">CECT 8572</strain>
    </source>
</reference>
<evidence type="ECO:0000256" key="5">
    <source>
        <dbReference type="SAM" id="MobiDB-lite"/>
    </source>
</evidence>
<evidence type="ECO:0000256" key="4">
    <source>
        <dbReference type="ARBA" id="ARBA00023098"/>
    </source>
</evidence>
<dbReference type="SMART" id="SM00155">
    <property type="entry name" value="PLDc"/>
    <property type="match status" value="2"/>
</dbReference>
<dbReference type="PANTHER" id="PTHR18896:SF76">
    <property type="entry name" value="PHOSPHOLIPASE"/>
    <property type="match status" value="1"/>
</dbReference>
<keyword evidence="3 7" id="KW-0378">Hydrolase</keyword>
<feature type="domain" description="PLD phosphodiesterase" evidence="6">
    <location>
        <begin position="448"/>
        <end position="470"/>
    </location>
</feature>
<comment type="catalytic activity">
    <reaction evidence="1">
        <text>a 1,2-diacyl-sn-glycero-3-phosphocholine + H2O = a 1,2-diacyl-sn-glycero-3-phosphate + choline + H(+)</text>
        <dbReference type="Rhea" id="RHEA:14445"/>
        <dbReference type="ChEBI" id="CHEBI:15354"/>
        <dbReference type="ChEBI" id="CHEBI:15377"/>
        <dbReference type="ChEBI" id="CHEBI:15378"/>
        <dbReference type="ChEBI" id="CHEBI:57643"/>
        <dbReference type="ChEBI" id="CHEBI:58608"/>
        <dbReference type="EC" id="3.1.4.4"/>
    </reaction>
</comment>
<dbReference type="InterPro" id="IPR015679">
    <property type="entry name" value="PLipase_D_fam"/>
</dbReference>
<dbReference type="GO" id="GO:0004630">
    <property type="term" value="F:phospholipase D activity"/>
    <property type="evidence" value="ECO:0007669"/>
    <property type="project" value="UniProtKB-EC"/>
</dbReference>
<dbReference type="RefSeq" id="WP_183475330.1">
    <property type="nucleotide sequence ID" value="NZ_JACIBX010000023.1"/>
</dbReference>
<evidence type="ECO:0000256" key="3">
    <source>
        <dbReference type="ARBA" id="ARBA00022801"/>
    </source>
</evidence>
<evidence type="ECO:0000256" key="2">
    <source>
        <dbReference type="ARBA" id="ARBA00022737"/>
    </source>
</evidence>
<feature type="domain" description="PLD phosphodiesterase" evidence="6">
    <location>
        <begin position="229"/>
        <end position="256"/>
    </location>
</feature>
<proteinExistence type="predicted"/>
<sequence length="559" mass="63029">MAGDPDEGDVFPLRERRGTPLTDTDYAENNPAHERWGRAVLPDPVLPADAETPMPLITAEQAYPVLERCFLEARDRVRMSFRVFDPFTQLHSVSARKIGDIWFDLIAHKLREGLKVEIAITDFDPIAVNAMHAMTWDAMRGLIAAGEASGHPERLTVRAAMHPARVGAVPRVLMWYKTWSELRLTARRLNGMPREEREEMLSLRPGLGNHLTERGGKLVARLWPIPELYLATHHQKFAVFDDKWLYIGGLDLDDRRYDTLRHDRPAQETWHDVQLLMGGDAVVADAHRHLDSYLAINCGAQPQPTGRILRTISAHRRPAILRMSPKRKVGELFEAHRDLFSKARDLIYIETQFMRDRDLARDLARAARANPGLGLVMVLPAAPEDAAFSKARVDARYGDYLQARCIRKIRRAFGDRALIVSPAVPRRADAKDQGPRARIWRAPIIYVHAKVTVADGRDAIVSSANLNGRSMHWDTEAGVRLDGGSALQLRDACMQHWLGEDAPPAPGETGPELVARWRGIVEADRARVPELRQHKLLPYPLRPAWRLGRNLPGVPEAMV</sequence>
<dbReference type="EC" id="3.1.4.4" evidence="7"/>
<evidence type="ECO:0000259" key="6">
    <source>
        <dbReference type="PROSITE" id="PS50035"/>
    </source>
</evidence>
<accession>A0ABR6HTR0</accession>
<keyword evidence="4" id="KW-0443">Lipid metabolism</keyword>
<evidence type="ECO:0000313" key="8">
    <source>
        <dbReference type="Proteomes" id="UP000576152"/>
    </source>
</evidence>
<dbReference type="EMBL" id="JACIBX010000023">
    <property type="protein sequence ID" value="MBB3713873.1"/>
    <property type="molecule type" value="Genomic_DNA"/>
</dbReference>
<evidence type="ECO:0000313" key="7">
    <source>
        <dbReference type="EMBL" id="MBB3713873.1"/>
    </source>
</evidence>
<dbReference type="Pfam" id="PF00614">
    <property type="entry name" value="PLDc"/>
    <property type="match status" value="1"/>
</dbReference>
<comment type="caution">
    <text evidence="7">The sequence shown here is derived from an EMBL/GenBank/DDBJ whole genome shotgun (WGS) entry which is preliminary data.</text>
</comment>
<dbReference type="PANTHER" id="PTHR18896">
    <property type="entry name" value="PHOSPHOLIPASE D"/>
    <property type="match status" value="1"/>
</dbReference>
<keyword evidence="2" id="KW-0677">Repeat</keyword>
<keyword evidence="8" id="KW-1185">Reference proteome</keyword>
<organism evidence="7 8">
    <name type="scientific">Limimaricola variabilis</name>
    <dbReference type="NCBI Taxonomy" id="1492771"/>
    <lineage>
        <taxon>Bacteria</taxon>
        <taxon>Pseudomonadati</taxon>
        <taxon>Pseudomonadota</taxon>
        <taxon>Alphaproteobacteria</taxon>
        <taxon>Rhodobacterales</taxon>
        <taxon>Paracoccaceae</taxon>
        <taxon>Limimaricola</taxon>
    </lineage>
</organism>
<dbReference type="Gene3D" id="3.30.870.10">
    <property type="entry name" value="Endonuclease Chain A"/>
    <property type="match status" value="2"/>
</dbReference>